<comment type="caution">
    <text evidence="2">The sequence shown here is derived from an EMBL/GenBank/DDBJ whole genome shotgun (WGS) entry which is preliminary data.</text>
</comment>
<dbReference type="OrthoDB" id="417112at2759"/>
<gene>
    <name evidence="2" type="ORF">GMRT_16310</name>
</gene>
<keyword evidence="3" id="KW-1185">Reference proteome</keyword>
<evidence type="ECO:0000313" key="3">
    <source>
        <dbReference type="Proteomes" id="UP000315496"/>
    </source>
</evidence>
<name>A0A4Z1SV03_GIAMU</name>
<dbReference type="CDD" id="cd07361">
    <property type="entry name" value="MEMO_like"/>
    <property type="match status" value="1"/>
</dbReference>
<dbReference type="NCBIfam" id="TIGR04336">
    <property type="entry name" value="AmmeMemoSam_B"/>
    <property type="match status" value="1"/>
</dbReference>
<evidence type="ECO:0000256" key="1">
    <source>
        <dbReference type="ARBA" id="ARBA00006315"/>
    </source>
</evidence>
<reference evidence="2 3" key="1">
    <citation type="submission" date="2019-05" db="EMBL/GenBank/DDBJ databases">
        <title>The compact genome of Giardia muris reveals important steps in the evolution of intestinal protozoan parasites.</title>
        <authorList>
            <person name="Xu F."/>
            <person name="Jimenez-Gonzalez A."/>
            <person name="Einarsson E."/>
            <person name="Astvaldsson A."/>
            <person name="Peirasmaki D."/>
            <person name="Eckmann L."/>
            <person name="Andersson J.O."/>
            <person name="Svard S.G."/>
            <person name="Jerlstrom-Hultqvist J."/>
        </authorList>
    </citation>
    <scope>NUCLEOTIDE SEQUENCE [LARGE SCALE GENOMIC DNA]</scope>
    <source>
        <strain evidence="2 3">Roberts-Thomson</strain>
    </source>
</reference>
<dbReference type="AlphaFoldDB" id="A0A4Z1SV03"/>
<dbReference type="Gene3D" id="3.40.830.10">
    <property type="entry name" value="LigB-like"/>
    <property type="match status" value="1"/>
</dbReference>
<dbReference type="EMBL" id="VDLU01000001">
    <property type="protein sequence ID" value="TNJ29656.1"/>
    <property type="molecule type" value="Genomic_DNA"/>
</dbReference>
<dbReference type="Pfam" id="PF01875">
    <property type="entry name" value="Memo"/>
    <property type="match status" value="1"/>
</dbReference>
<comment type="similarity">
    <text evidence="1">Belongs to the MEMO1 family.</text>
</comment>
<dbReference type="VEuPathDB" id="GiardiaDB:GMRT_16310"/>
<accession>A0A4Z1SV03</accession>
<dbReference type="Proteomes" id="UP000315496">
    <property type="component" value="Chromosome 1"/>
</dbReference>
<dbReference type="PANTHER" id="PTHR11060">
    <property type="entry name" value="PROTEIN MEMO1"/>
    <property type="match status" value="1"/>
</dbReference>
<organism evidence="2 3">
    <name type="scientific">Giardia muris</name>
    <dbReference type="NCBI Taxonomy" id="5742"/>
    <lineage>
        <taxon>Eukaryota</taxon>
        <taxon>Metamonada</taxon>
        <taxon>Diplomonadida</taxon>
        <taxon>Hexamitidae</taxon>
        <taxon>Giardiinae</taxon>
        <taxon>Giardia</taxon>
    </lineage>
</organism>
<sequence>MRLPTKCGTWYPKPPELEDTLERLFVEARKTPTVVPQPDLRFLIAPHAGMAYSGLTAAHSFACIDPAKYDLVVMLGVCHAFHQRGLSCSPFSRWANPLNGSHLQMEKVPGLPLCESYECEEEHSLELEVPYLAYVFRDQLERRSIKFTAIYAGYGVSSQEVDLLQNYIENKKVLFVVSSDFCHYGPRFGFSPSISGKTADEVVTEMDKDCINGVILGYDAFESAMEKTKNTVCGRYTIGTFLRLAESSGWELTKKLLYYTKSDNPRTSRDHSVSYTAIIGILKEPSTR</sequence>
<evidence type="ECO:0000313" key="2">
    <source>
        <dbReference type="EMBL" id="TNJ29656.1"/>
    </source>
</evidence>
<proteinExistence type="inferred from homology"/>
<protein>
    <submittedName>
        <fullName evidence="2">Cell motility MEMO family protein</fullName>
    </submittedName>
</protein>
<dbReference type="InterPro" id="IPR002737">
    <property type="entry name" value="MEMO1_fam"/>
</dbReference>
<dbReference type="PANTHER" id="PTHR11060:SF0">
    <property type="entry name" value="PROTEIN MEMO1"/>
    <property type="match status" value="1"/>
</dbReference>